<evidence type="ECO:0000313" key="1">
    <source>
        <dbReference type="EMBL" id="MBB4736803.1"/>
    </source>
</evidence>
<proteinExistence type="predicted"/>
<keyword evidence="2" id="KW-1185">Reference proteome</keyword>
<accession>A0A7W7M4N7</accession>
<reference evidence="1 2" key="1">
    <citation type="submission" date="2020-08" db="EMBL/GenBank/DDBJ databases">
        <title>Sequencing the genomes of 1000 actinobacteria strains.</title>
        <authorList>
            <person name="Klenk H.-P."/>
        </authorList>
    </citation>
    <scope>NUCLEOTIDE SEQUENCE [LARGE SCALE GENOMIC DNA]</scope>
    <source>
        <strain evidence="1 2">DSM 45809</strain>
    </source>
</reference>
<name>A0A7W7M4N7_9ACTN</name>
<gene>
    <name evidence="1" type="ORF">BJY16_000262</name>
</gene>
<dbReference type="RefSeq" id="WP_260418260.1">
    <property type="nucleotide sequence ID" value="NZ_BAABFG010000005.1"/>
</dbReference>
<keyword evidence="1" id="KW-0689">Ribosomal protein</keyword>
<sequence length="44" mass="5038">MRKPVACRLGWHKWVRRSTPDGELYRECARCGRDQGPPGPAVPF</sequence>
<keyword evidence="1" id="KW-0687">Ribonucleoprotein</keyword>
<evidence type="ECO:0000313" key="2">
    <source>
        <dbReference type="Proteomes" id="UP000546162"/>
    </source>
</evidence>
<dbReference type="Proteomes" id="UP000546162">
    <property type="component" value="Unassembled WGS sequence"/>
</dbReference>
<dbReference type="EMBL" id="JACHNB010000001">
    <property type="protein sequence ID" value="MBB4736803.1"/>
    <property type="molecule type" value="Genomic_DNA"/>
</dbReference>
<organism evidence="1 2">
    <name type="scientific">Actinoplanes octamycinicus</name>
    <dbReference type="NCBI Taxonomy" id="135948"/>
    <lineage>
        <taxon>Bacteria</taxon>
        <taxon>Bacillati</taxon>
        <taxon>Actinomycetota</taxon>
        <taxon>Actinomycetes</taxon>
        <taxon>Micromonosporales</taxon>
        <taxon>Micromonosporaceae</taxon>
        <taxon>Actinoplanes</taxon>
    </lineage>
</organism>
<dbReference type="GO" id="GO:0005840">
    <property type="term" value="C:ribosome"/>
    <property type="evidence" value="ECO:0007669"/>
    <property type="project" value="UniProtKB-KW"/>
</dbReference>
<protein>
    <submittedName>
        <fullName evidence="1">Ribosomal protein S14</fullName>
    </submittedName>
</protein>
<dbReference type="AlphaFoldDB" id="A0A7W7M4N7"/>
<comment type="caution">
    <text evidence="1">The sequence shown here is derived from an EMBL/GenBank/DDBJ whole genome shotgun (WGS) entry which is preliminary data.</text>
</comment>